<proteinExistence type="predicted"/>
<dbReference type="Gene3D" id="3.40.366.10">
    <property type="entry name" value="Malonyl-Coenzyme A Acyl Carrier Protein, domain 2"/>
    <property type="match status" value="1"/>
</dbReference>
<dbReference type="OrthoDB" id="541883at2759"/>
<dbReference type="STRING" id="294747.C5M3F8"/>
<reference evidence="6 7" key="1">
    <citation type="journal article" date="2009" name="Nature">
        <title>Evolution of pathogenicity and sexual reproduction in eight Candida genomes.</title>
        <authorList>
            <person name="Butler G."/>
            <person name="Rasmussen M.D."/>
            <person name="Lin M.F."/>
            <person name="Santos M.A."/>
            <person name="Sakthikumar S."/>
            <person name="Munro C.A."/>
            <person name="Rheinbay E."/>
            <person name="Grabherr M."/>
            <person name="Forche A."/>
            <person name="Reedy J.L."/>
            <person name="Agrafioti I."/>
            <person name="Arnaud M.B."/>
            <person name="Bates S."/>
            <person name="Brown A.J."/>
            <person name="Brunke S."/>
            <person name="Costanzo M.C."/>
            <person name="Fitzpatrick D.A."/>
            <person name="de Groot P.W."/>
            <person name="Harris D."/>
            <person name="Hoyer L.L."/>
            <person name="Hube B."/>
            <person name="Klis F.M."/>
            <person name="Kodira C."/>
            <person name="Lennard N."/>
            <person name="Logue M.E."/>
            <person name="Martin R."/>
            <person name="Neiman A.M."/>
            <person name="Nikolaou E."/>
            <person name="Quail M.A."/>
            <person name="Quinn J."/>
            <person name="Santos M.C."/>
            <person name="Schmitzberger F.F."/>
            <person name="Sherlock G."/>
            <person name="Shah P."/>
            <person name="Silverstein K.A."/>
            <person name="Skrzypek M.S."/>
            <person name="Soll D."/>
            <person name="Staggs R."/>
            <person name="Stansfield I."/>
            <person name="Stumpf M.P."/>
            <person name="Sudbery P.E."/>
            <person name="Srikantha T."/>
            <person name="Zeng Q."/>
            <person name="Berman J."/>
            <person name="Berriman M."/>
            <person name="Heitman J."/>
            <person name="Gow N.A."/>
            <person name="Lorenz M.C."/>
            <person name="Birren B.W."/>
            <person name="Kellis M."/>
            <person name="Cuomo C.A."/>
        </authorList>
    </citation>
    <scope>NUCLEOTIDE SEQUENCE [LARGE SCALE GENOMIC DNA]</scope>
    <source>
        <strain evidence="7">ATCC MYA-3404 / T1</strain>
    </source>
</reference>
<gene>
    <name evidence="6" type="ORF">CTRG_00597</name>
</gene>
<dbReference type="KEGG" id="ctp:CTRG_00597"/>
<keyword evidence="7" id="KW-1185">Reference proteome</keyword>
<keyword evidence="3" id="KW-0012">Acyltransferase</keyword>
<organism evidence="6 7">
    <name type="scientific">Candida tropicalis (strain ATCC MYA-3404 / T1)</name>
    <name type="common">Yeast</name>
    <dbReference type="NCBI Taxonomy" id="294747"/>
    <lineage>
        <taxon>Eukaryota</taxon>
        <taxon>Fungi</taxon>
        <taxon>Dikarya</taxon>
        <taxon>Ascomycota</taxon>
        <taxon>Saccharomycotina</taxon>
        <taxon>Pichiomycetes</taxon>
        <taxon>Debaryomycetaceae</taxon>
        <taxon>Candida/Lodderomyces clade</taxon>
        <taxon>Candida</taxon>
    </lineage>
</organism>
<dbReference type="EC" id="2.3.1.39" evidence="1"/>
<dbReference type="InterPro" id="IPR016035">
    <property type="entry name" value="Acyl_Trfase/lysoPLipase"/>
</dbReference>
<dbReference type="Gene3D" id="3.30.70.250">
    <property type="entry name" value="Malonyl-CoA ACP transacylase, ACP-binding"/>
    <property type="match status" value="1"/>
</dbReference>
<name>C5M3F8_CANTT</name>
<dbReference type="HOGENOM" id="CLU_030558_0_1_1"/>
<dbReference type="SUPFAM" id="SSF55048">
    <property type="entry name" value="Probable ACP-binding domain of malonyl-CoA ACP transacylase"/>
    <property type="match status" value="1"/>
</dbReference>
<sequence length="318" mass="35328">MKSLASIKYAITCPGQGFYRNGLLELTKTHKSLYQKYLQEIDDTLNENFSNHLFAKEQELDAKQWLSKTSNAQPAMLASTYIISKVVEKKCNVPLVSGASYLLGHSLGEYSALVLSGVIDFATGLKLVRKRGLLMEELCHGKNYGMIALLIKPKFINEVIQLAQEYSVLGNINSTIQVVISGEVNKLQKFIEKLKEVNKSALMKAVQLPVSIPFHSDILNPIVPELALVLEGKTKPQQIPIISNLNGEISEETDNTIHNILEANYQPVQWLKSMSLLEKSDIDTVYNLGPGEAIHGINRKYKINSISLDDVDSISIGK</sequence>
<evidence type="ECO:0000256" key="4">
    <source>
        <dbReference type="ARBA" id="ARBA00048462"/>
    </source>
</evidence>
<dbReference type="SUPFAM" id="SSF52151">
    <property type="entry name" value="FabD/lysophospholipase-like"/>
    <property type="match status" value="1"/>
</dbReference>
<dbReference type="GO" id="GO:0006633">
    <property type="term" value="P:fatty acid biosynthetic process"/>
    <property type="evidence" value="ECO:0007669"/>
    <property type="project" value="TreeGrafter"/>
</dbReference>
<comment type="catalytic activity">
    <reaction evidence="4">
        <text>holo-[ACP] + malonyl-CoA = malonyl-[ACP] + CoA</text>
        <dbReference type="Rhea" id="RHEA:41792"/>
        <dbReference type="Rhea" id="RHEA-COMP:9623"/>
        <dbReference type="Rhea" id="RHEA-COMP:9685"/>
        <dbReference type="ChEBI" id="CHEBI:57287"/>
        <dbReference type="ChEBI" id="CHEBI:57384"/>
        <dbReference type="ChEBI" id="CHEBI:64479"/>
        <dbReference type="ChEBI" id="CHEBI:78449"/>
        <dbReference type="EC" id="2.3.1.39"/>
    </reaction>
</comment>
<dbReference type="EMBL" id="GG692395">
    <property type="protein sequence ID" value="EER35858.1"/>
    <property type="molecule type" value="Genomic_DNA"/>
</dbReference>
<evidence type="ECO:0000259" key="5">
    <source>
        <dbReference type="SMART" id="SM00827"/>
    </source>
</evidence>
<dbReference type="PANTHER" id="PTHR42681:SF1">
    <property type="entry name" value="MALONYL-COA-ACYL CARRIER PROTEIN TRANSACYLASE, MITOCHONDRIAL"/>
    <property type="match status" value="1"/>
</dbReference>
<dbReference type="GO" id="GO:0004314">
    <property type="term" value="F:[acyl-carrier-protein] S-malonyltransferase activity"/>
    <property type="evidence" value="ECO:0007669"/>
    <property type="project" value="UniProtKB-EC"/>
</dbReference>
<dbReference type="Proteomes" id="UP000002037">
    <property type="component" value="Unassembled WGS sequence"/>
</dbReference>
<dbReference type="RefSeq" id="XP_002545816.1">
    <property type="nucleotide sequence ID" value="XM_002545770.1"/>
</dbReference>
<evidence type="ECO:0000256" key="2">
    <source>
        <dbReference type="ARBA" id="ARBA00022679"/>
    </source>
</evidence>
<dbReference type="InterPro" id="IPR001227">
    <property type="entry name" value="Ac_transferase_dom_sf"/>
</dbReference>
<evidence type="ECO:0000256" key="1">
    <source>
        <dbReference type="ARBA" id="ARBA00013258"/>
    </source>
</evidence>
<protein>
    <recommendedName>
        <fullName evidence="1">[acyl-carrier-protein] S-malonyltransferase</fullName>
        <ecNumber evidence="1">2.3.1.39</ecNumber>
    </recommendedName>
</protein>
<dbReference type="VEuPathDB" id="FungiDB:CTRG_00597"/>
<dbReference type="GO" id="GO:0005739">
    <property type="term" value="C:mitochondrion"/>
    <property type="evidence" value="ECO:0007669"/>
    <property type="project" value="TreeGrafter"/>
</dbReference>
<dbReference type="InterPro" id="IPR050858">
    <property type="entry name" value="Mal-CoA-ACP_Trans/PKS_FabD"/>
</dbReference>
<dbReference type="SMART" id="SM00827">
    <property type="entry name" value="PKS_AT"/>
    <property type="match status" value="1"/>
</dbReference>
<accession>C5M3F8</accession>
<evidence type="ECO:0000256" key="3">
    <source>
        <dbReference type="ARBA" id="ARBA00023315"/>
    </source>
</evidence>
<dbReference type="AlphaFoldDB" id="C5M3F8"/>
<dbReference type="InterPro" id="IPR016036">
    <property type="entry name" value="Malonyl_transacylase_ACP-bd"/>
</dbReference>
<dbReference type="Pfam" id="PF00698">
    <property type="entry name" value="Acyl_transf_1"/>
    <property type="match status" value="1"/>
</dbReference>
<evidence type="ECO:0000313" key="7">
    <source>
        <dbReference type="Proteomes" id="UP000002037"/>
    </source>
</evidence>
<dbReference type="PANTHER" id="PTHR42681">
    <property type="entry name" value="MALONYL-COA-ACYL CARRIER PROTEIN TRANSACYLASE, MITOCHONDRIAL"/>
    <property type="match status" value="1"/>
</dbReference>
<evidence type="ECO:0000313" key="6">
    <source>
        <dbReference type="EMBL" id="EER35858.1"/>
    </source>
</evidence>
<keyword evidence="2" id="KW-0808">Transferase</keyword>
<dbReference type="GeneID" id="8296120"/>
<feature type="domain" description="Malonyl-CoA:ACP transacylase (MAT)" evidence="5">
    <location>
        <begin position="12"/>
        <end position="301"/>
    </location>
</feature>
<dbReference type="eggNOG" id="KOG2926">
    <property type="taxonomic scope" value="Eukaryota"/>
</dbReference>
<dbReference type="InterPro" id="IPR014043">
    <property type="entry name" value="Acyl_transferase_dom"/>
</dbReference>